<gene>
    <name evidence="1" type="ORF">LCGC14_1682550</name>
</gene>
<name>A0A0F9HNM1_9ZZZZ</name>
<evidence type="ECO:0000313" key="1">
    <source>
        <dbReference type="EMBL" id="KKM16757.1"/>
    </source>
</evidence>
<proteinExistence type="predicted"/>
<accession>A0A0F9HNM1</accession>
<comment type="caution">
    <text evidence="1">The sequence shown here is derived from an EMBL/GenBank/DDBJ whole genome shotgun (WGS) entry which is preliminary data.</text>
</comment>
<reference evidence="1" key="1">
    <citation type="journal article" date="2015" name="Nature">
        <title>Complex archaea that bridge the gap between prokaryotes and eukaryotes.</title>
        <authorList>
            <person name="Spang A."/>
            <person name="Saw J.H."/>
            <person name="Jorgensen S.L."/>
            <person name="Zaremba-Niedzwiedzka K."/>
            <person name="Martijn J."/>
            <person name="Lind A.E."/>
            <person name="van Eijk R."/>
            <person name="Schleper C."/>
            <person name="Guy L."/>
            <person name="Ettema T.J."/>
        </authorList>
    </citation>
    <scope>NUCLEOTIDE SEQUENCE</scope>
</reference>
<sequence length="64" mass="7324">MKANCTDCDKGLKRIAYVRSLRPGEYLETVGRRDPLCYPCWVEDCGVVRDQLAKDQVDEEESVT</sequence>
<organism evidence="1">
    <name type="scientific">marine sediment metagenome</name>
    <dbReference type="NCBI Taxonomy" id="412755"/>
    <lineage>
        <taxon>unclassified sequences</taxon>
        <taxon>metagenomes</taxon>
        <taxon>ecological metagenomes</taxon>
    </lineage>
</organism>
<dbReference type="EMBL" id="LAZR01014604">
    <property type="protein sequence ID" value="KKM16757.1"/>
    <property type="molecule type" value="Genomic_DNA"/>
</dbReference>
<dbReference type="AlphaFoldDB" id="A0A0F9HNM1"/>
<protein>
    <submittedName>
        <fullName evidence="1">Uncharacterized protein</fullName>
    </submittedName>
</protein>